<keyword evidence="2" id="KW-0732">Signal</keyword>
<feature type="signal peptide" evidence="2">
    <location>
        <begin position="1"/>
        <end position="26"/>
    </location>
</feature>
<dbReference type="Proteomes" id="UP000076858">
    <property type="component" value="Unassembled WGS sequence"/>
</dbReference>
<feature type="chain" id="PRO_5013463477" evidence="2">
    <location>
        <begin position="27"/>
        <end position="225"/>
    </location>
</feature>
<keyword evidence="5" id="KW-1185">Reference proteome</keyword>
<evidence type="ECO:0000256" key="2">
    <source>
        <dbReference type="SAM" id="SignalP"/>
    </source>
</evidence>
<dbReference type="EMBL" id="GDIQ01001280">
    <property type="protein sequence ID" value="JAN93457.1"/>
    <property type="molecule type" value="Transcribed_RNA"/>
</dbReference>
<evidence type="ECO:0000313" key="5">
    <source>
        <dbReference type="Proteomes" id="UP000076858"/>
    </source>
</evidence>
<evidence type="ECO:0000313" key="4">
    <source>
        <dbReference type="EMBL" id="KZS10915.1"/>
    </source>
</evidence>
<dbReference type="AlphaFoldDB" id="A0A0P6IRH0"/>
<dbReference type="EMBL" id="LRGB01001663">
    <property type="protein sequence ID" value="KZS10915.1"/>
    <property type="molecule type" value="Genomic_DNA"/>
</dbReference>
<organism evidence="3">
    <name type="scientific">Daphnia magna</name>
    <dbReference type="NCBI Taxonomy" id="35525"/>
    <lineage>
        <taxon>Eukaryota</taxon>
        <taxon>Metazoa</taxon>
        <taxon>Ecdysozoa</taxon>
        <taxon>Arthropoda</taxon>
        <taxon>Crustacea</taxon>
        <taxon>Branchiopoda</taxon>
        <taxon>Diplostraca</taxon>
        <taxon>Cladocera</taxon>
        <taxon>Anomopoda</taxon>
        <taxon>Daphniidae</taxon>
        <taxon>Daphnia</taxon>
    </lineage>
</organism>
<dbReference type="OrthoDB" id="10056816at2759"/>
<gene>
    <name evidence="4" type="ORF">APZ42_024556</name>
</gene>
<dbReference type="PANTHER" id="PTHR31475">
    <property type="entry name" value="UPF0462 PROTEIN"/>
    <property type="match status" value="1"/>
</dbReference>
<evidence type="ECO:0000313" key="3">
    <source>
        <dbReference type="EMBL" id="JAN93457.1"/>
    </source>
</evidence>
<name>A0A0P6IRH0_9CRUS</name>
<dbReference type="Gene3D" id="2.60.40.1190">
    <property type="match status" value="1"/>
</dbReference>
<reference evidence="4 5" key="2">
    <citation type="submission" date="2016-03" db="EMBL/GenBank/DDBJ databases">
        <title>EvidentialGene: Evidence-directed Construction of Genes on Genomes.</title>
        <authorList>
            <person name="Gilbert D.G."/>
            <person name="Choi J.-H."/>
            <person name="Mockaitis K."/>
            <person name="Colbourne J."/>
            <person name="Pfrender M."/>
        </authorList>
    </citation>
    <scope>NUCLEOTIDE SEQUENCE [LARGE SCALE GENOMIC DNA]</scope>
    <source>
        <strain evidence="4 5">Xinb3</strain>
        <tissue evidence="4">Complete organism</tissue>
    </source>
</reference>
<protein>
    <submittedName>
        <fullName evidence="3">UPF0462 protein</fullName>
    </submittedName>
</protein>
<reference evidence="3" key="1">
    <citation type="submission" date="2015-10" db="EMBL/GenBank/DDBJ databases">
        <title>EvidentialGene: Evidence-directed Construction of Complete mRNA Transcriptomes without Genomes.</title>
        <authorList>
            <person name="Gilbert D.G."/>
        </authorList>
    </citation>
    <scope>NUCLEOTIDE SEQUENCE</scope>
</reference>
<sequence length="225" mass="25541">MVNKANAKRGLVRHIVILLLFSFSVAMKVSIETTWDNQPIDHQPAIIELQSLHENDIQMNVEGTFFNDPPNPGGVPGEPFMGLWDFEVIELFLANDANQYVEVELGPWGQHIVLLLNGVHKTIRHSLPLRYKVLQRTEFGRWQGQAIIPASYLPPNVTKMNAYAIHGSGAKRTYEALYPVPQGQFENPDFHRLDFFRPVNVSEFLAKPVTSFSTIWIESMESANN</sequence>
<evidence type="ECO:0000256" key="1">
    <source>
        <dbReference type="ARBA" id="ARBA00038085"/>
    </source>
</evidence>
<proteinExistence type="inferred from homology"/>
<comment type="similarity">
    <text evidence="1">Belongs to the UPF0462 family.</text>
</comment>
<accession>A0A0P6IRH0</accession>
<dbReference type="PANTHER" id="PTHR31475:SF5">
    <property type="entry name" value="UPF0462 PROTEIN C4ORF33 HOMOLOG"/>
    <property type="match status" value="1"/>
</dbReference>